<dbReference type="InterPro" id="IPR011051">
    <property type="entry name" value="RmlC_Cupin_sf"/>
</dbReference>
<organism evidence="3 4">
    <name type="scientific">Staphylococcus pasteuri_A</name>
    <dbReference type="NCBI Taxonomy" id="3062664"/>
    <lineage>
        <taxon>Bacteria</taxon>
        <taxon>Bacillati</taxon>
        <taxon>Bacillota</taxon>
        <taxon>Bacilli</taxon>
        <taxon>Bacillales</taxon>
        <taxon>Staphylococcaceae</taxon>
        <taxon>Staphylococcus</taxon>
    </lineage>
</organism>
<name>A0AAW7YMS3_9STAP</name>
<feature type="domain" description="Capsular polysaccharide assembling protein CapF C-terminal" evidence="2">
    <location>
        <begin position="264"/>
        <end position="374"/>
    </location>
</feature>
<dbReference type="InterPro" id="IPR036291">
    <property type="entry name" value="NAD(P)-bd_dom_sf"/>
</dbReference>
<dbReference type="Proteomes" id="UP001170310">
    <property type="component" value="Unassembled WGS sequence"/>
</dbReference>
<accession>A0AAW7YMS3</accession>
<comment type="caution">
    <text evidence="3">The sequence shown here is derived from an EMBL/GenBank/DDBJ whole genome shotgun (WGS) entry which is preliminary data.</text>
</comment>
<dbReference type="Pfam" id="PF01370">
    <property type="entry name" value="Epimerase"/>
    <property type="match status" value="1"/>
</dbReference>
<sequence>MNIVVTGAKGFIGRNLCIELRNYSQYQVYEISRETNSKLVEQYLLNADIIVHLAALNRFNSTKDISDTQRQDIFNKCNVNQLSDWLQIVSKNKKRPSIIFTSSIQAELDNHYGRSKLQAELLLQQFKQVHGNEVIIYRLPNLFGKWCKPNYNSVVATFCYNIARNKPIHVTDSTKELKLNYIDDVIRELIRAINGHPTKQAEFAIVPNVHRKTLGQIEQLLRRFKKMRETLSLPYLEDPFEKALYSTYLSYLPDNAFGYPLHMHKDDRGSFTEIFKTSDRGQISVNVSKPGIVKGNHWHHTKNEKFLVVAGKGIIRFRLPDSKQIIEYVVSSDKLEIIDIPVGYTHNIENLGEEDMVTLMWANEIFDAEHPDTYFLEV</sequence>
<evidence type="ECO:0000259" key="2">
    <source>
        <dbReference type="Pfam" id="PF14667"/>
    </source>
</evidence>
<gene>
    <name evidence="3" type="ORF">Q4528_01560</name>
</gene>
<dbReference type="InterPro" id="IPR014710">
    <property type="entry name" value="RmlC-like_jellyroll"/>
</dbReference>
<dbReference type="InterPro" id="IPR050177">
    <property type="entry name" value="Lipid_A_modif_metabolic_enz"/>
</dbReference>
<dbReference type="PANTHER" id="PTHR43245:SF55">
    <property type="entry name" value="NAD(P)-BINDING DOMAIN-CONTAINING PROTEIN"/>
    <property type="match status" value="1"/>
</dbReference>
<protein>
    <submittedName>
        <fullName evidence="3">NAD-dependent epimerase/dehydratase family protein</fullName>
    </submittedName>
</protein>
<dbReference type="SUPFAM" id="SSF51182">
    <property type="entry name" value="RmlC-like cupins"/>
    <property type="match status" value="1"/>
</dbReference>
<dbReference type="AlphaFoldDB" id="A0AAW7YMS3"/>
<feature type="domain" description="NAD-dependent epimerase/dehydratase" evidence="1">
    <location>
        <begin position="3"/>
        <end position="194"/>
    </location>
</feature>
<dbReference type="InterPro" id="IPR029303">
    <property type="entry name" value="CapF_C"/>
</dbReference>
<evidence type="ECO:0000313" key="4">
    <source>
        <dbReference type="Proteomes" id="UP001170310"/>
    </source>
</evidence>
<dbReference type="EMBL" id="JAUOQO010000001">
    <property type="protein sequence ID" value="MDO6572840.1"/>
    <property type="molecule type" value="Genomic_DNA"/>
</dbReference>
<dbReference type="RefSeq" id="WP_046466922.1">
    <property type="nucleotide sequence ID" value="NZ_JAUOQO010000001.1"/>
</dbReference>
<proteinExistence type="predicted"/>
<dbReference type="Pfam" id="PF14667">
    <property type="entry name" value="Polysacc_synt_C"/>
    <property type="match status" value="1"/>
</dbReference>
<dbReference type="Gene3D" id="2.60.120.10">
    <property type="entry name" value="Jelly Rolls"/>
    <property type="match status" value="1"/>
</dbReference>
<evidence type="ECO:0000313" key="3">
    <source>
        <dbReference type="EMBL" id="MDO6572840.1"/>
    </source>
</evidence>
<evidence type="ECO:0000259" key="1">
    <source>
        <dbReference type="Pfam" id="PF01370"/>
    </source>
</evidence>
<reference evidence="3" key="1">
    <citation type="submission" date="2023-07" db="EMBL/GenBank/DDBJ databases">
        <title>Genome content predicts the carbon catabolic preferences of heterotrophic bacteria.</title>
        <authorList>
            <person name="Gralka M."/>
        </authorList>
    </citation>
    <scope>NUCLEOTIDE SEQUENCE</scope>
    <source>
        <strain evidence="3">E2R20</strain>
    </source>
</reference>
<dbReference type="CDD" id="cd07007">
    <property type="entry name" value="cupin_CapF-like_C"/>
    <property type="match status" value="1"/>
</dbReference>
<dbReference type="SUPFAM" id="SSF51735">
    <property type="entry name" value="NAD(P)-binding Rossmann-fold domains"/>
    <property type="match status" value="1"/>
</dbReference>
<dbReference type="InterPro" id="IPR001509">
    <property type="entry name" value="Epimerase_deHydtase"/>
</dbReference>
<dbReference type="Gene3D" id="3.40.50.720">
    <property type="entry name" value="NAD(P)-binding Rossmann-like Domain"/>
    <property type="match status" value="1"/>
</dbReference>
<dbReference type="PANTHER" id="PTHR43245">
    <property type="entry name" value="BIFUNCTIONAL POLYMYXIN RESISTANCE PROTEIN ARNA"/>
    <property type="match status" value="1"/>
</dbReference>
<keyword evidence="4" id="KW-1185">Reference proteome</keyword>